<feature type="signal peptide" evidence="1">
    <location>
        <begin position="1"/>
        <end position="28"/>
    </location>
</feature>
<evidence type="ECO:0000259" key="2">
    <source>
        <dbReference type="PROSITE" id="PS50112"/>
    </source>
</evidence>
<dbReference type="InterPro" id="IPR001633">
    <property type="entry name" value="EAL_dom"/>
</dbReference>
<dbReference type="SUPFAM" id="SSF50969">
    <property type="entry name" value="YVTN repeat-like/Quinoprotein amine dehydrogenase"/>
    <property type="match status" value="1"/>
</dbReference>
<keyword evidence="1" id="KW-0732">Signal</keyword>
<dbReference type="SUPFAM" id="SSF141868">
    <property type="entry name" value="EAL domain-like"/>
    <property type="match status" value="1"/>
</dbReference>
<dbReference type="Gene3D" id="3.30.70.270">
    <property type="match status" value="1"/>
</dbReference>
<dbReference type="Pfam" id="PF00990">
    <property type="entry name" value="GGDEF"/>
    <property type="match status" value="1"/>
</dbReference>
<feature type="chain" id="PRO_5047221576" evidence="1">
    <location>
        <begin position="29"/>
        <end position="1505"/>
    </location>
</feature>
<dbReference type="InterPro" id="IPR013655">
    <property type="entry name" value="PAS_fold_3"/>
</dbReference>
<dbReference type="InterPro" id="IPR001610">
    <property type="entry name" value="PAC"/>
</dbReference>
<feature type="domain" description="PAC" evidence="3">
    <location>
        <begin position="900"/>
        <end position="953"/>
    </location>
</feature>
<evidence type="ECO:0000259" key="4">
    <source>
        <dbReference type="PROSITE" id="PS50883"/>
    </source>
</evidence>
<dbReference type="InterPro" id="IPR011044">
    <property type="entry name" value="Quino_amine_DH_bsu"/>
</dbReference>
<dbReference type="Gene3D" id="2.60.40.10">
    <property type="entry name" value="Immunoglobulins"/>
    <property type="match status" value="1"/>
</dbReference>
<evidence type="ECO:0000313" key="6">
    <source>
        <dbReference type="EMBL" id="MEM5496022.1"/>
    </source>
</evidence>
<dbReference type="PANTHER" id="PTHR44757:SF2">
    <property type="entry name" value="BIOFILM ARCHITECTURE MAINTENANCE PROTEIN MBAA"/>
    <property type="match status" value="1"/>
</dbReference>
<dbReference type="NCBIfam" id="TIGR00229">
    <property type="entry name" value="sensory_box"/>
    <property type="match status" value="1"/>
</dbReference>
<feature type="domain" description="GGDEF" evidence="5">
    <location>
        <begin position="1100"/>
        <end position="1233"/>
    </location>
</feature>
<dbReference type="InterPro" id="IPR029787">
    <property type="entry name" value="Nucleotide_cyclase"/>
</dbReference>
<dbReference type="SMART" id="SM00267">
    <property type="entry name" value="GGDEF"/>
    <property type="match status" value="1"/>
</dbReference>
<dbReference type="Pfam" id="PF00563">
    <property type="entry name" value="EAL"/>
    <property type="match status" value="1"/>
</dbReference>
<organism evidence="6 7">
    <name type="scientific">Paraglaciecola mesophila</name>
    <dbReference type="NCBI Taxonomy" id="197222"/>
    <lineage>
        <taxon>Bacteria</taxon>
        <taxon>Pseudomonadati</taxon>
        <taxon>Pseudomonadota</taxon>
        <taxon>Gammaproteobacteria</taxon>
        <taxon>Alteromonadales</taxon>
        <taxon>Alteromonadaceae</taxon>
        <taxon>Paraglaciecola</taxon>
    </lineage>
</organism>
<dbReference type="InterPro" id="IPR035919">
    <property type="entry name" value="EAL_sf"/>
</dbReference>
<dbReference type="PROSITE" id="PS50112">
    <property type="entry name" value="PAS"/>
    <property type="match status" value="1"/>
</dbReference>
<comment type="caution">
    <text evidence="6">The sequence shown here is derived from an EMBL/GenBank/DDBJ whole genome shotgun (WGS) entry which is preliminary data.</text>
</comment>
<dbReference type="InterPro" id="IPR000160">
    <property type="entry name" value="GGDEF_dom"/>
</dbReference>
<accession>A0ABU9SQ67</accession>
<dbReference type="Gene3D" id="3.30.450.20">
    <property type="entry name" value="PAS domain"/>
    <property type="match status" value="2"/>
</dbReference>
<sequence>MRTLTIPSIFWCLWLVSATFGFFNDAHAQTFSFDNLTKADGLTQNTITDIIEDERGFMWFATANGLSRFDGYEFVNYQHNPNDVKSLPHDFMRTMLIDQEGALWIGTQNGLARYNPLSDDFTRYNQQNSSLNNNIINTLSLTNTGKLLVANESTLYTYSKQTNDFTPVEVTSERLPAEIKSILAEDTFSIIGSYGHGIYLLDNESNTLHNLNAQNPLNITIPAQYLFDVKHFGNSYWFATELGAYMWDQDTKELLHFNGNSSPSLLGNEVRSIQQGNDGDIWLGTSAGLTIVNKGFDSTKHIELESGLSNLSPQSERGIFLLSTFRDSNDTLWLGSHTAGIYRYNQDSALFRHYIANPSVENSLAGNVVWSIKQDFHGKIWLASQSGGISEFDLETELFTTWLQGFKHSIWDLTIDQKNRIWLATSGGIYIYEKSRNNELKFLKVLSEGNFYYRVLYSNNRVWLKSQGDNLRWVDTEDFSEHTIQLGNTAFKTLDPIFIDSEERLWLRGNNELLLFNLKTQKLDRLSSDPLLTSNNFSAVVETDEQFWLASLEFGLIVIDKQTFQITEKINVNSGLLDNQIVKALKVDDSIWLTTMAGGIEEVSISSAQVVQQITPDRLNFNDFNEGAGLVTSDRKILFGGSQGFNLFDHDQITQNIQPSDSNLADTNISIPPIITHLGLFNRKIDVHTIGTPLQKPIFLTDELTLPNSSNHVSLTFGQLNPLDTKGYSYRYKLAGYSNKWLDADKRTREATFTNLDFGRYQFEVQSRRNMDPWSKSRKLTVNIEPPLWLHRNALIFYCILVLFCVLAVVKQYRSKRVARLAITESEERLKLTLWSSGDELWDWDIYQGQVFRSNTWGIMDFPQDDIRVNSAYQANIHQNDLKRVQDALNEHLQDKTEHFEVTYRASTFKGEWLWVLDRGKVVSRDNNNQPVRMTGTFKNISHLKEAEEQLKLFKRSIETISDGVFIADTSFRYISVNKAYCKYTGETREQALASYLTFHQYPGAFTEEVKKSLRQKGNWNGEVESRRINGEKYEMELNIDAINDEDGRISHYVGVFSDITPRKSTEKELLKLANTDPLTDLPNRSFFQASHNNIVRRGTQHALVCLDMDNFKKINDSLGHQTGDLLIKQIARRLQKLAGKSATCYRLGGDEFSILLDKDTDVHSVTHFTQSILDDLARPFLINHQEFVLGASIGIAFYPEDGSSPQELLKNADTAMYFAKNAGGNKYQFFSGEMNQNAVRQLQIENLIRHGLKEDLFNVYYQPKIDIATGKLVSMEALVRFEHPEKGIVSPAQFIPLSEQTGQVIDIGEVVLRKACEDTKRWVKAGIFTGRVAVNISARQFELPDLDEKIESILQKADLSPLHLECEITEGTLMQDPDNALRMMTRLRERGIHLALDDFGTGYSSLAYLKRFPLNTLKIDKAFIDDIATSSVDRHMTAAIITIAHNLGLKVVAEGVEHEEQMSILRRYECEMLQGYLYSKPLSSSRFERLLKENHQLNKLLQGS</sequence>
<gene>
    <name evidence="6" type="ORF">WNY77_01300</name>
</gene>
<dbReference type="Gene3D" id="2.130.10.10">
    <property type="entry name" value="YVTN repeat-like/Quinoprotein amine dehydrogenase"/>
    <property type="match status" value="2"/>
</dbReference>
<dbReference type="CDD" id="cd01949">
    <property type="entry name" value="GGDEF"/>
    <property type="match status" value="1"/>
</dbReference>
<dbReference type="PROSITE" id="PS50887">
    <property type="entry name" value="GGDEF"/>
    <property type="match status" value="1"/>
</dbReference>
<dbReference type="SUPFAM" id="SSF63829">
    <property type="entry name" value="Calcium-dependent phosphotriesterase"/>
    <property type="match status" value="1"/>
</dbReference>
<dbReference type="CDD" id="cd00130">
    <property type="entry name" value="PAS"/>
    <property type="match status" value="1"/>
</dbReference>
<dbReference type="Pfam" id="PF07495">
    <property type="entry name" value="Y_Y_Y"/>
    <property type="match status" value="1"/>
</dbReference>
<evidence type="ECO:0000256" key="1">
    <source>
        <dbReference type="SAM" id="SignalP"/>
    </source>
</evidence>
<dbReference type="SUPFAM" id="SSF55785">
    <property type="entry name" value="PYP-like sensor domain (PAS domain)"/>
    <property type="match status" value="2"/>
</dbReference>
<dbReference type="PROSITE" id="PS50883">
    <property type="entry name" value="EAL"/>
    <property type="match status" value="1"/>
</dbReference>
<dbReference type="EMBL" id="JBBMQS010000001">
    <property type="protein sequence ID" value="MEM5496022.1"/>
    <property type="molecule type" value="Genomic_DNA"/>
</dbReference>
<dbReference type="InterPro" id="IPR052155">
    <property type="entry name" value="Biofilm_reg_signaling"/>
</dbReference>
<keyword evidence="7" id="KW-1185">Reference proteome</keyword>
<dbReference type="NCBIfam" id="TIGR00254">
    <property type="entry name" value="GGDEF"/>
    <property type="match status" value="1"/>
</dbReference>
<dbReference type="Pfam" id="PF13426">
    <property type="entry name" value="PAS_9"/>
    <property type="match status" value="1"/>
</dbReference>
<dbReference type="Pfam" id="PF07494">
    <property type="entry name" value="Reg_prop"/>
    <property type="match status" value="3"/>
</dbReference>
<dbReference type="Proteomes" id="UP001461163">
    <property type="component" value="Unassembled WGS sequence"/>
</dbReference>
<dbReference type="InterPro" id="IPR011123">
    <property type="entry name" value="Y_Y_Y"/>
</dbReference>
<dbReference type="SMART" id="SM00086">
    <property type="entry name" value="PAC"/>
    <property type="match status" value="2"/>
</dbReference>
<dbReference type="InterPro" id="IPR013783">
    <property type="entry name" value="Ig-like_fold"/>
</dbReference>
<name>A0ABU9SQ67_9ALTE</name>
<evidence type="ECO:0000313" key="7">
    <source>
        <dbReference type="Proteomes" id="UP001461163"/>
    </source>
</evidence>
<feature type="domain" description="PAC" evidence="3">
    <location>
        <begin position="1020"/>
        <end position="1072"/>
    </location>
</feature>
<dbReference type="InterPro" id="IPR011110">
    <property type="entry name" value="Reg_prop"/>
</dbReference>
<dbReference type="Pfam" id="PF08447">
    <property type="entry name" value="PAS_3"/>
    <property type="match status" value="1"/>
</dbReference>
<reference evidence="6 7" key="1">
    <citation type="submission" date="2024-03" db="EMBL/GenBank/DDBJ databases">
        <title>Community enrichment and isolation of bacterial strains for fucoidan degradation.</title>
        <authorList>
            <person name="Sichert A."/>
        </authorList>
    </citation>
    <scope>NUCLEOTIDE SEQUENCE [LARGE SCALE GENOMIC DNA]</scope>
    <source>
        <strain evidence="6 7">AS12</strain>
    </source>
</reference>
<dbReference type="SMART" id="SM00052">
    <property type="entry name" value="EAL"/>
    <property type="match status" value="1"/>
</dbReference>
<evidence type="ECO:0000259" key="5">
    <source>
        <dbReference type="PROSITE" id="PS50887"/>
    </source>
</evidence>
<feature type="domain" description="EAL" evidence="4">
    <location>
        <begin position="1242"/>
        <end position="1496"/>
    </location>
</feature>
<dbReference type="InterPro" id="IPR015943">
    <property type="entry name" value="WD40/YVTN_repeat-like_dom_sf"/>
</dbReference>
<proteinExistence type="predicted"/>
<feature type="domain" description="PAS" evidence="2">
    <location>
        <begin position="950"/>
        <end position="993"/>
    </location>
</feature>
<dbReference type="RefSeq" id="WP_342880624.1">
    <property type="nucleotide sequence ID" value="NZ_JBBMQS010000001.1"/>
</dbReference>
<dbReference type="PANTHER" id="PTHR44757">
    <property type="entry name" value="DIGUANYLATE CYCLASE DGCP"/>
    <property type="match status" value="1"/>
</dbReference>
<dbReference type="InterPro" id="IPR000700">
    <property type="entry name" value="PAS-assoc_C"/>
</dbReference>
<evidence type="ECO:0000259" key="3">
    <source>
        <dbReference type="PROSITE" id="PS50113"/>
    </source>
</evidence>
<dbReference type="InterPro" id="IPR043128">
    <property type="entry name" value="Rev_trsase/Diguanyl_cyclase"/>
</dbReference>
<dbReference type="PROSITE" id="PS50113">
    <property type="entry name" value="PAC"/>
    <property type="match status" value="2"/>
</dbReference>
<dbReference type="SUPFAM" id="SSF55073">
    <property type="entry name" value="Nucleotide cyclase"/>
    <property type="match status" value="1"/>
</dbReference>
<dbReference type="InterPro" id="IPR035965">
    <property type="entry name" value="PAS-like_dom_sf"/>
</dbReference>
<protein>
    <submittedName>
        <fullName evidence="6">EAL domain-containing protein</fullName>
    </submittedName>
</protein>
<dbReference type="CDD" id="cd01948">
    <property type="entry name" value="EAL"/>
    <property type="match status" value="1"/>
</dbReference>
<dbReference type="InterPro" id="IPR000014">
    <property type="entry name" value="PAS"/>
</dbReference>
<dbReference type="Gene3D" id="3.20.20.450">
    <property type="entry name" value="EAL domain"/>
    <property type="match status" value="1"/>
</dbReference>